<name>K2H0S4_9BACT</name>
<gene>
    <name evidence="2" type="ORF">ACD_2C00177G0001</name>
</gene>
<evidence type="ECO:0000313" key="2">
    <source>
        <dbReference type="EMBL" id="EKE29425.1"/>
    </source>
</evidence>
<accession>K2H0S4</accession>
<keyword evidence="1" id="KW-0732">Signal</keyword>
<dbReference type="EMBL" id="AMFJ01000177">
    <property type="protein sequence ID" value="EKE29425.1"/>
    <property type="molecule type" value="Genomic_DNA"/>
</dbReference>
<sequence length="286" mass="32151">MKTKNALIIGTLIMGSVIGSNAYADTSTWATLSGSISESGSVLTDSWTVLTNSWITSSGTTSEVTSTWMTSTGVTSSGTTSTWVISEDREKINDNRKKIIVNWWKFHEENGFLIQFLKKPATKTEAKKIVSDMKKDIKSYHDAIKALIKEWQDAIKANSFDPVAFNAKATDIFAKQTEALSKYVDPAKMDAFKKFMNDKLAVILANKDLRKINFELRQEIKEIKKAVFSEAQRKAIADKLLKKQKNFLERLLNVIDVYSSKAKSDKVKAQLEELKVITQETIDSMK</sequence>
<organism evidence="2">
    <name type="scientific">uncultured bacterium</name>
    <name type="common">gcode 4</name>
    <dbReference type="NCBI Taxonomy" id="1234023"/>
    <lineage>
        <taxon>Bacteria</taxon>
        <taxon>environmental samples</taxon>
    </lineage>
</organism>
<dbReference type="AlphaFoldDB" id="K2H0S4"/>
<comment type="caution">
    <text evidence="2">The sequence shown here is derived from an EMBL/GenBank/DDBJ whole genome shotgun (WGS) entry which is preliminary data.</text>
</comment>
<feature type="chain" id="PRO_5017332997" description="DUF5667 domain-containing protein" evidence="1">
    <location>
        <begin position="25"/>
        <end position="286"/>
    </location>
</feature>
<protein>
    <recommendedName>
        <fullName evidence="3">DUF5667 domain-containing protein</fullName>
    </recommendedName>
</protein>
<feature type="signal peptide" evidence="1">
    <location>
        <begin position="1"/>
        <end position="24"/>
    </location>
</feature>
<proteinExistence type="predicted"/>
<evidence type="ECO:0008006" key="3">
    <source>
        <dbReference type="Google" id="ProtNLM"/>
    </source>
</evidence>
<evidence type="ECO:0000256" key="1">
    <source>
        <dbReference type="SAM" id="SignalP"/>
    </source>
</evidence>
<reference evidence="2" key="1">
    <citation type="journal article" date="2012" name="Science">
        <title>Fermentation, hydrogen, and sulfur metabolism in multiple uncultivated bacterial phyla.</title>
        <authorList>
            <person name="Wrighton K.C."/>
            <person name="Thomas B.C."/>
            <person name="Sharon I."/>
            <person name="Miller C.S."/>
            <person name="Castelle C.J."/>
            <person name="VerBerkmoes N.C."/>
            <person name="Wilkins M.J."/>
            <person name="Hettich R.L."/>
            <person name="Lipton M.S."/>
            <person name="Williams K.H."/>
            <person name="Long P.E."/>
            <person name="Banfield J.F."/>
        </authorList>
    </citation>
    <scope>NUCLEOTIDE SEQUENCE [LARGE SCALE GENOMIC DNA]</scope>
</reference>